<comment type="caution">
    <text evidence="2">The sequence shown here is derived from an EMBL/GenBank/DDBJ whole genome shotgun (WGS) entry which is preliminary data.</text>
</comment>
<keyword evidence="1" id="KW-0472">Membrane</keyword>
<dbReference type="Proteomes" id="UP000230935">
    <property type="component" value="Unassembled WGS sequence"/>
</dbReference>
<feature type="transmembrane region" description="Helical" evidence="1">
    <location>
        <begin position="52"/>
        <end position="69"/>
    </location>
</feature>
<dbReference type="EMBL" id="PEZZ01000005">
    <property type="protein sequence ID" value="PIS05481.1"/>
    <property type="molecule type" value="Genomic_DNA"/>
</dbReference>
<evidence type="ECO:0000313" key="2">
    <source>
        <dbReference type="EMBL" id="PIS05481.1"/>
    </source>
</evidence>
<keyword evidence="1" id="KW-0812">Transmembrane</keyword>
<dbReference type="AlphaFoldDB" id="A0A2H0W4H9"/>
<gene>
    <name evidence="2" type="ORF">COT81_00905</name>
</gene>
<name>A0A2H0W4H9_9BACT</name>
<protein>
    <submittedName>
        <fullName evidence="2">Uncharacterized protein</fullName>
    </submittedName>
</protein>
<evidence type="ECO:0000313" key="3">
    <source>
        <dbReference type="Proteomes" id="UP000230935"/>
    </source>
</evidence>
<organism evidence="2 3">
    <name type="scientific">Candidatus Buchananbacteria bacterium CG10_big_fil_rev_8_21_14_0_10_42_9</name>
    <dbReference type="NCBI Taxonomy" id="1974526"/>
    <lineage>
        <taxon>Bacteria</taxon>
        <taxon>Candidatus Buchananiibacteriota</taxon>
    </lineage>
</organism>
<sequence length="76" mass="8603">MLENTLNILTVLGFTLSTIGKLIVAYTAYAIHVKISKMKKIDDLVLETMKHEKALAIMGILFMVLGYFLELPEKFL</sequence>
<proteinExistence type="predicted"/>
<accession>A0A2H0W4H9</accession>
<feature type="transmembrane region" description="Helical" evidence="1">
    <location>
        <begin position="6"/>
        <end position="31"/>
    </location>
</feature>
<evidence type="ECO:0000256" key="1">
    <source>
        <dbReference type="SAM" id="Phobius"/>
    </source>
</evidence>
<reference evidence="3" key="1">
    <citation type="submission" date="2017-09" db="EMBL/GenBank/DDBJ databases">
        <title>Depth-based differentiation of microbial function through sediment-hosted aquifers and enrichment of novel symbionts in the deep terrestrial subsurface.</title>
        <authorList>
            <person name="Probst A.J."/>
            <person name="Ladd B."/>
            <person name="Jarett J.K."/>
            <person name="Geller-Mcgrath D.E."/>
            <person name="Sieber C.M.K."/>
            <person name="Emerson J.B."/>
            <person name="Anantharaman K."/>
            <person name="Thomas B.C."/>
            <person name="Malmstrom R."/>
            <person name="Stieglmeier M."/>
            <person name="Klingl A."/>
            <person name="Woyke T."/>
            <person name="Ryan C.M."/>
            <person name="Banfield J.F."/>
        </authorList>
    </citation>
    <scope>NUCLEOTIDE SEQUENCE [LARGE SCALE GENOMIC DNA]</scope>
</reference>
<keyword evidence="1" id="KW-1133">Transmembrane helix</keyword>